<evidence type="ECO:0000256" key="9">
    <source>
        <dbReference type="SAM" id="Phobius"/>
    </source>
</evidence>
<evidence type="ECO:0000313" key="12">
    <source>
        <dbReference type="EMBL" id="KAF6029868.1"/>
    </source>
</evidence>
<dbReference type="InterPro" id="IPR009038">
    <property type="entry name" value="GOLD_dom"/>
</dbReference>
<dbReference type="InterPro" id="IPR036598">
    <property type="entry name" value="GOLD_dom_sf"/>
</dbReference>
<dbReference type="AlphaFoldDB" id="A0A7J7JX00"/>
<dbReference type="Pfam" id="PF01105">
    <property type="entry name" value="EMP24_GP25L"/>
    <property type="match status" value="1"/>
</dbReference>
<sequence>MVYHQYSILLALSLALLSNAYFINIDASSEECFFEEVVKDTSLTLTFEVAEGGFLDIDVNVMGPHGESLWSKERESNGKFTIKANADGAYKYCFGNKMSSMTPKMVMFTMETGEKHVILEDEGKDGDESHNKLAQAVRSLSEALLGVKHEQEFMEVRERVHRSINDNTNSRVVLWAFFEALVLVAMVLGQIYYLKRFFEVRRVI</sequence>
<dbReference type="EMBL" id="VXIV02001782">
    <property type="protein sequence ID" value="KAF6029868.1"/>
    <property type="molecule type" value="Genomic_DNA"/>
</dbReference>
<keyword evidence="4 10" id="KW-0732">Signal</keyword>
<keyword evidence="3 8" id="KW-0812">Transmembrane</keyword>
<keyword evidence="13" id="KW-1185">Reference proteome</keyword>
<dbReference type="InterPro" id="IPR015720">
    <property type="entry name" value="Emp24-like"/>
</dbReference>
<comment type="similarity">
    <text evidence="2 8">Belongs to the EMP24/GP25L family.</text>
</comment>
<keyword evidence="6 9" id="KW-0472">Membrane</keyword>
<gene>
    <name evidence="12" type="ORF">EB796_011805</name>
</gene>
<dbReference type="OrthoDB" id="1929172at2759"/>
<comment type="subcellular location">
    <subcellularLocation>
        <location evidence="7">Endomembrane system</location>
        <topology evidence="7">Single-pass membrane protein</topology>
    </subcellularLocation>
    <subcellularLocation>
        <location evidence="1 8">Membrane</location>
        <topology evidence="1 8">Single-pass type I membrane protein</topology>
    </subcellularLocation>
</comment>
<evidence type="ECO:0000256" key="8">
    <source>
        <dbReference type="RuleBase" id="RU003827"/>
    </source>
</evidence>
<evidence type="ECO:0000259" key="11">
    <source>
        <dbReference type="PROSITE" id="PS50866"/>
    </source>
</evidence>
<reference evidence="12" key="1">
    <citation type="submission" date="2020-06" db="EMBL/GenBank/DDBJ databases">
        <title>Draft genome of Bugula neritina, a colonial animal packing powerful symbionts and potential medicines.</title>
        <authorList>
            <person name="Rayko M."/>
        </authorList>
    </citation>
    <scope>NUCLEOTIDE SEQUENCE [LARGE SCALE GENOMIC DNA]</scope>
    <source>
        <strain evidence="12">Kwan_BN1</strain>
    </source>
</reference>
<feature type="signal peptide" evidence="10">
    <location>
        <begin position="1"/>
        <end position="20"/>
    </location>
</feature>
<protein>
    <submittedName>
        <fullName evidence="12">TMED2</fullName>
    </submittedName>
</protein>
<dbReference type="Proteomes" id="UP000593567">
    <property type="component" value="Unassembled WGS sequence"/>
</dbReference>
<evidence type="ECO:0000313" key="13">
    <source>
        <dbReference type="Proteomes" id="UP000593567"/>
    </source>
</evidence>
<proteinExistence type="inferred from homology"/>
<comment type="caution">
    <text evidence="12">The sequence shown here is derived from an EMBL/GenBank/DDBJ whole genome shotgun (WGS) entry which is preliminary data.</text>
</comment>
<evidence type="ECO:0000256" key="4">
    <source>
        <dbReference type="ARBA" id="ARBA00022729"/>
    </source>
</evidence>
<evidence type="ECO:0000256" key="3">
    <source>
        <dbReference type="ARBA" id="ARBA00022692"/>
    </source>
</evidence>
<dbReference type="PROSITE" id="PS50866">
    <property type="entry name" value="GOLD"/>
    <property type="match status" value="1"/>
</dbReference>
<evidence type="ECO:0000256" key="7">
    <source>
        <dbReference type="ARBA" id="ARBA00037847"/>
    </source>
</evidence>
<feature type="transmembrane region" description="Helical" evidence="9">
    <location>
        <begin position="172"/>
        <end position="194"/>
    </location>
</feature>
<organism evidence="12 13">
    <name type="scientific">Bugula neritina</name>
    <name type="common">Brown bryozoan</name>
    <name type="synonym">Sertularia neritina</name>
    <dbReference type="NCBI Taxonomy" id="10212"/>
    <lineage>
        <taxon>Eukaryota</taxon>
        <taxon>Metazoa</taxon>
        <taxon>Spiralia</taxon>
        <taxon>Lophotrochozoa</taxon>
        <taxon>Bryozoa</taxon>
        <taxon>Gymnolaemata</taxon>
        <taxon>Cheilostomatida</taxon>
        <taxon>Flustrina</taxon>
        <taxon>Buguloidea</taxon>
        <taxon>Bugulidae</taxon>
        <taxon>Bugula</taxon>
    </lineage>
</organism>
<accession>A0A7J7JX00</accession>
<evidence type="ECO:0000256" key="2">
    <source>
        <dbReference type="ARBA" id="ARBA00007104"/>
    </source>
</evidence>
<dbReference type="SMART" id="SM01190">
    <property type="entry name" value="EMP24_GP25L"/>
    <property type="match status" value="1"/>
</dbReference>
<dbReference type="PANTHER" id="PTHR22811">
    <property type="entry name" value="TRANSMEMBRANE EMP24 DOMAIN-CONTAINING PROTEIN"/>
    <property type="match status" value="1"/>
</dbReference>
<dbReference type="SUPFAM" id="SSF101576">
    <property type="entry name" value="Supernatant protein factor (SPF), C-terminal domain"/>
    <property type="match status" value="1"/>
</dbReference>
<evidence type="ECO:0000256" key="1">
    <source>
        <dbReference type="ARBA" id="ARBA00004479"/>
    </source>
</evidence>
<keyword evidence="5 9" id="KW-1133">Transmembrane helix</keyword>
<dbReference type="GO" id="GO:0012505">
    <property type="term" value="C:endomembrane system"/>
    <property type="evidence" value="ECO:0007669"/>
    <property type="project" value="UniProtKB-SubCell"/>
</dbReference>
<name>A0A7J7JX00_BUGNE</name>
<feature type="chain" id="PRO_5029570219" evidence="10">
    <location>
        <begin position="21"/>
        <end position="204"/>
    </location>
</feature>
<evidence type="ECO:0000256" key="5">
    <source>
        <dbReference type="ARBA" id="ARBA00022989"/>
    </source>
</evidence>
<feature type="domain" description="GOLD" evidence="11">
    <location>
        <begin position="30"/>
        <end position="112"/>
    </location>
</feature>
<evidence type="ECO:0000256" key="6">
    <source>
        <dbReference type="ARBA" id="ARBA00023136"/>
    </source>
</evidence>
<dbReference type="GO" id="GO:0016020">
    <property type="term" value="C:membrane"/>
    <property type="evidence" value="ECO:0007669"/>
    <property type="project" value="UniProtKB-SubCell"/>
</dbReference>
<evidence type="ECO:0000256" key="10">
    <source>
        <dbReference type="SAM" id="SignalP"/>
    </source>
</evidence>